<proteinExistence type="predicted"/>
<protein>
    <submittedName>
        <fullName evidence="1">Uncharacterized protein</fullName>
    </submittedName>
</protein>
<reference evidence="1" key="1">
    <citation type="submission" date="2020-02" db="EMBL/GenBank/DDBJ databases">
        <authorList>
            <person name="Meier V. D."/>
        </authorList>
    </citation>
    <scope>NUCLEOTIDE SEQUENCE</scope>
    <source>
        <strain evidence="1">AVDCRST_MAG02</strain>
    </source>
</reference>
<dbReference type="AlphaFoldDB" id="A0A6J4QZ07"/>
<gene>
    <name evidence="1" type="ORF">AVDCRST_MAG02-1723</name>
</gene>
<name>A0A6J4QZ07_9ACTN</name>
<accession>A0A6J4QZ07</accession>
<dbReference type="EMBL" id="CADCVH010000055">
    <property type="protein sequence ID" value="CAA9457748.1"/>
    <property type="molecule type" value="Genomic_DNA"/>
</dbReference>
<organism evidence="1">
    <name type="scientific">uncultured Rubrobacteraceae bacterium</name>
    <dbReference type="NCBI Taxonomy" id="349277"/>
    <lineage>
        <taxon>Bacteria</taxon>
        <taxon>Bacillati</taxon>
        <taxon>Actinomycetota</taxon>
        <taxon>Rubrobacteria</taxon>
        <taxon>Rubrobacterales</taxon>
        <taxon>Rubrobacteraceae</taxon>
        <taxon>environmental samples</taxon>
    </lineage>
</organism>
<evidence type="ECO:0000313" key="1">
    <source>
        <dbReference type="EMBL" id="CAA9457748.1"/>
    </source>
</evidence>
<sequence length="127" mass="14504">MAERQRTEISAELMDGARLLAERRGVPVEEVLEEAVREYLAFRKEGASLLGGPTPTYMAEVQRAFDLVTDRGAGEQPPPRDPFLALLDHTGSRFDLDEDEAERIAVEEQHAWRRERREQAERERAEG</sequence>